<dbReference type="KEGG" id="bacg:D2962_02960"/>
<dbReference type="Gene3D" id="3.30.2310.20">
    <property type="entry name" value="RelE-like"/>
    <property type="match status" value="1"/>
</dbReference>
<dbReference type="InterPro" id="IPR035093">
    <property type="entry name" value="RelE/ParE_toxin_dom_sf"/>
</dbReference>
<evidence type="ECO:0000313" key="2">
    <source>
        <dbReference type="Proteomes" id="UP000280960"/>
    </source>
</evidence>
<dbReference type="EMBL" id="CP033169">
    <property type="protein sequence ID" value="AYO29701.1"/>
    <property type="molecule type" value="Genomic_DNA"/>
</dbReference>
<evidence type="ECO:0008006" key="3">
    <source>
        <dbReference type="Google" id="ProtNLM"/>
    </source>
</evidence>
<dbReference type="RefSeq" id="WP_122014086.1">
    <property type="nucleotide sequence ID" value="NZ_CP033169.1"/>
</dbReference>
<gene>
    <name evidence="1" type="ORF">D2962_02960</name>
</gene>
<dbReference type="AlphaFoldDB" id="A0A3G2R308"/>
<protein>
    <recommendedName>
        <fullName evidence="3">Cytotoxin</fullName>
    </recommendedName>
</protein>
<dbReference type="SUPFAM" id="SSF143011">
    <property type="entry name" value="RelE-like"/>
    <property type="match status" value="1"/>
</dbReference>
<evidence type="ECO:0000313" key="1">
    <source>
        <dbReference type="EMBL" id="AYO29701.1"/>
    </source>
</evidence>
<name>A0A3G2R308_9FIRM</name>
<reference evidence="1 2" key="1">
    <citation type="submission" date="2018-10" db="EMBL/GenBank/DDBJ databases">
        <authorList>
            <person name="Zhang X."/>
        </authorList>
    </citation>
    <scope>NUCLEOTIDE SEQUENCE [LARGE SCALE GENOMIC DNA]</scope>
    <source>
        <strain evidence="1 2">SK-G1</strain>
    </source>
</reference>
<sequence length="83" mass="10117">MEFIYSNRFKKDYKKLPDNIRKILQEKLNLMAQNPFHPFLRTKKIRGKSDIFECSINMSIRMTWQYQDKKIFLRTVGPHISNH</sequence>
<dbReference type="Proteomes" id="UP000280960">
    <property type="component" value="Chromosome"/>
</dbReference>
<keyword evidence="2" id="KW-1185">Reference proteome</keyword>
<organism evidence="1 2">
    <name type="scientific">Biomaibacter acetigenes</name>
    <dbReference type="NCBI Taxonomy" id="2316383"/>
    <lineage>
        <taxon>Bacteria</taxon>
        <taxon>Bacillati</taxon>
        <taxon>Bacillota</taxon>
        <taxon>Clostridia</taxon>
        <taxon>Thermosediminibacterales</taxon>
        <taxon>Tepidanaerobacteraceae</taxon>
        <taxon>Biomaibacter</taxon>
    </lineage>
</organism>
<accession>A0A3G2R308</accession>
<proteinExistence type="predicted"/>